<dbReference type="RefSeq" id="WP_207364959.1">
    <property type="nucleotide sequence ID" value="NZ_JAFMYV010000006.1"/>
</dbReference>
<accession>A0A939GEB4</accession>
<keyword evidence="4" id="KW-1185">Reference proteome</keyword>
<feature type="region of interest" description="Disordered" evidence="1">
    <location>
        <begin position="52"/>
        <end position="73"/>
    </location>
</feature>
<proteinExistence type="predicted"/>
<feature type="domain" description="Outer membrane protein beta-barrel" evidence="2">
    <location>
        <begin position="84"/>
        <end position="264"/>
    </location>
</feature>
<evidence type="ECO:0000256" key="1">
    <source>
        <dbReference type="SAM" id="MobiDB-lite"/>
    </source>
</evidence>
<dbReference type="InterPro" id="IPR025665">
    <property type="entry name" value="Beta-barrel_OMP_2"/>
</dbReference>
<evidence type="ECO:0000313" key="4">
    <source>
        <dbReference type="Proteomes" id="UP000664034"/>
    </source>
</evidence>
<organism evidence="3 4">
    <name type="scientific">Fibrella rubiginis</name>
    <dbReference type="NCBI Taxonomy" id="2817060"/>
    <lineage>
        <taxon>Bacteria</taxon>
        <taxon>Pseudomonadati</taxon>
        <taxon>Bacteroidota</taxon>
        <taxon>Cytophagia</taxon>
        <taxon>Cytophagales</taxon>
        <taxon>Spirosomataceae</taxon>
        <taxon>Fibrella</taxon>
    </lineage>
</organism>
<evidence type="ECO:0000259" key="2">
    <source>
        <dbReference type="Pfam" id="PF13568"/>
    </source>
</evidence>
<dbReference type="AlphaFoldDB" id="A0A939GEB4"/>
<dbReference type="Proteomes" id="UP000664034">
    <property type="component" value="Unassembled WGS sequence"/>
</dbReference>
<name>A0A939GEB4_9BACT</name>
<reference evidence="3" key="1">
    <citation type="submission" date="2021-03" db="EMBL/GenBank/DDBJ databases">
        <title>Fibrella sp. HMF5335 genome sequencing and assembly.</title>
        <authorList>
            <person name="Kang H."/>
            <person name="Kim H."/>
            <person name="Bae S."/>
            <person name="Joh K."/>
        </authorList>
    </citation>
    <scope>NUCLEOTIDE SEQUENCE</scope>
    <source>
        <strain evidence="3">HMF5335</strain>
    </source>
</reference>
<evidence type="ECO:0000313" key="3">
    <source>
        <dbReference type="EMBL" id="MBO0937399.1"/>
    </source>
</evidence>
<sequence>MKKVAATGWLAIVVIVCLLVGMSQTGLAQARRSAIYYPKGSAKAAKQTLRDYKAERDSRQQSQSDYSDDRLPDYSRPSHLIEMSFRVAPGIGFNSADGTGAYSQFQTNGIGVRMSVGPSLDYFFFKDRYAFSSGLWYTIKRSSFVVPGSFGQDRFKPGAPAGESVYNLQYVQIPLTVKMYANNIGPDLRGYIQCGGLLDIKLAEKALDPTTNALYKFANAGGSYQRQYGFMDFGVLLGAGVQYKINSVNAVNVGLSYQRGLVNVMRANELESRNNTVALELGFKF</sequence>
<gene>
    <name evidence="3" type="ORF">J2I47_12660</name>
</gene>
<protein>
    <submittedName>
        <fullName evidence="3">PorT family protein</fullName>
    </submittedName>
</protein>
<dbReference type="Pfam" id="PF13568">
    <property type="entry name" value="OMP_b-brl_2"/>
    <property type="match status" value="1"/>
</dbReference>
<comment type="caution">
    <text evidence="3">The sequence shown here is derived from an EMBL/GenBank/DDBJ whole genome shotgun (WGS) entry which is preliminary data.</text>
</comment>
<dbReference type="EMBL" id="JAFMYV010000006">
    <property type="protein sequence ID" value="MBO0937399.1"/>
    <property type="molecule type" value="Genomic_DNA"/>
</dbReference>